<dbReference type="OrthoDB" id="9813172at2"/>
<dbReference type="NCBIfam" id="TIGR02206">
    <property type="entry name" value="intg_mem_TP0381"/>
    <property type="match status" value="1"/>
</dbReference>
<dbReference type="InterPro" id="IPR011737">
    <property type="entry name" value="CHP02206_TP0381"/>
</dbReference>
<evidence type="ECO:0000256" key="1">
    <source>
        <dbReference type="SAM" id="Phobius"/>
    </source>
</evidence>
<feature type="transmembrane region" description="Helical" evidence="1">
    <location>
        <begin position="213"/>
        <end position="235"/>
    </location>
</feature>
<gene>
    <name evidence="2" type="ORF">FFV09_03430</name>
</gene>
<dbReference type="Proteomes" id="UP000316968">
    <property type="component" value="Chromosome"/>
</dbReference>
<accession>A0A4Y6UVF9</accession>
<reference evidence="2 3" key="1">
    <citation type="submission" date="2019-06" db="EMBL/GenBank/DDBJ databases">
        <title>Saccharibacillus brassicae sp. nov., an endophytic bacterium isolated from Chinese cabbage seeds (Brassica pekinensis).</title>
        <authorList>
            <person name="Jiang L."/>
            <person name="Lee J."/>
            <person name="Kim S.W."/>
        </authorList>
    </citation>
    <scope>NUCLEOTIDE SEQUENCE [LARGE SCALE GENOMIC DNA]</scope>
    <source>
        <strain evidence="3">KCTC 43072 / ATSA2</strain>
    </source>
</reference>
<dbReference type="RefSeq" id="WP_141446381.1">
    <property type="nucleotide sequence ID" value="NZ_CP041217.1"/>
</dbReference>
<proteinExistence type="predicted"/>
<evidence type="ECO:0000313" key="3">
    <source>
        <dbReference type="Proteomes" id="UP000316968"/>
    </source>
</evidence>
<protein>
    <submittedName>
        <fullName evidence="2">TIGR02206 family membrane protein</fullName>
    </submittedName>
</protein>
<sequence length="244" mass="26968">MSAAFFSSSGSEPFAAFAPAHLLALALFVLAASLLFAFRRRIRSSPRLTLGLRLALLAALAASEISLHIWYVTQDAWNARFTLPLELCSLMLLAAILMLITRSRFLAGLLFFAGIGGALQALITPNLAYAYPHFRFVQFFVAHAAIILSALYIVWIERFHATWRTVLTAMLSLNAIALAVYVLDGLLGANYMFLRGKPDTPSVLDLFGDYPLYLIAEELLALLTFTTLHLIFFVIPDALRRGRG</sequence>
<feature type="transmembrane region" description="Helical" evidence="1">
    <location>
        <begin position="167"/>
        <end position="193"/>
    </location>
</feature>
<keyword evidence="1" id="KW-0472">Membrane</keyword>
<dbReference type="EMBL" id="CP041217">
    <property type="protein sequence ID" value="QDH19995.1"/>
    <property type="molecule type" value="Genomic_DNA"/>
</dbReference>
<feature type="transmembrane region" description="Helical" evidence="1">
    <location>
        <begin position="20"/>
        <end position="38"/>
    </location>
</feature>
<evidence type="ECO:0000313" key="2">
    <source>
        <dbReference type="EMBL" id="QDH19995.1"/>
    </source>
</evidence>
<feature type="transmembrane region" description="Helical" evidence="1">
    <location>
        <begin position="136"/>
        <end position="155"/>
    </location>
</feature>
<name>A0A4Y6UVF9_SACBS</name>
<dbReference type="AlphaFoldDB" id="A0A4Y6UVF9"/>
<organism evidence="2 3">
    <name type="scientific">Saccharibacillus brassicae</name>
    <dbReference type="NCBI Taxonomy" id="2583377"/>
    <lineage>
        <taxon>Bacteria</taxon>
        <taxon>Bacillati</taxon>
        <taxon>Bacillota</taxon>
        <taxon>Bacilli</taxon>
        <taxon>Bacillales</taxon>
        <taxon>Paenibacillaceae</taxon>
        <taxon>Saccharibacillus</taxon>
    </lineage>
</organism>
<feature type="transmembrane region" description="Helical" evidence="1">
    <location>
        <begin position="105"/>
        <end position="124"/>
    </location>
</feature>
<keyword evidence="1" id="KW-1133">Transmembrane helix</keyword>
<feature type="transmembrane region" description="Helical" evidence="1">
    <location>
        <begin position="83"/>
        <end position="100"/>
    </location>
</feature>
<keyword evidence="3" id="KW-1185">Reference proteome</keyword>
<dbReference type="KEGG" id="saca:FFV09_03430"/>
<keyword evidence="1" id="KW-0812">Transmembrane</keyword>
<dbReference type="Pfam" id="PF14808">
    <property type="entry name" value="TMEM164"/>
    <property type="match status" value="1"/>
</dbReference>
<feature type="transmembrane region" description="Helical" evidence="1">
    <location>
        <begin position="50"/>
        <end position="71"/>
    </location>
</feature>